<feature type="compositionally biased region" description="Basic and acidic residues" evidence="4">
    <location>
        <begin position="581"/>
        <end position="599"/>
    </location>
</feature>
<feature type="region of interest" description="Disordered" evidence="4">
    <location>
        <begin position="634"/>
        <end position="662"/>
    </location>
</feature>
<dbReference type="InterPro" id="IPR036971">
    <property type="entry name" value="PDEase_catalytic_dom_sf"/>
</dbReference>
<feature type="region of interest" description="Disordered" evidence="4">
    <location>
        <begin position="572"/>
        <end position="599"/>
    </location>
</feature>
<dbReference type="SMART" id="SM00471">
    <property type="entry name" value="HDc"/>
    <property type="match status" value="1"/>
</dbReference>
<comment type="caution">
    <text evidence="6">The sequence shown here is derived from an EMBL/GenBank/DDBJ whole genome shotgun (WGS) entry which is preliminary data.</text>
</comment>
<dbReference type="PROSITE" id="PS51845">
    <property type="entry name" value="PDEASE_I_2"/>
    <property type="match status" value="1"/>
</dbReference>
<evidence type="ECO:0000256" key="3">
    <source>
        <dbReference type="RuleBase" id="RU363067"/>
    </source>
</evidence>
<feature type="region of interest" description="Disordered" evidence="4">
    <location>
        <begin position="423"/>
        <end position="445"/>
    </location>
</feature>
<comment type="cofactor">
    <cofactor evidence="3">
        <name>a divalent metal cation</name>
        <dbReference type="ChEBI" id="CHEBI:60240"/>
    </cofactor>
    <text evidence="3">Binds 2 divalent metal cations per subunit. Site 1 may preferentially bind zinc ions, while site 2 has a preference for magnesium and/or manganese ions.</text>
</comment>
<dbReference type="Pfam" id="PF00233">
    <property type="entry name" value="PDEase_I"/>
    <property type="match status" value="1"/>
</dbReference>
<feature type="region of interest" description="Disordered" evidence="4">
    <location>
        <begin position="330"/>
        <end position="349"/>
    </location>
</feature>
<keyword evidence="2 3" id="KW-0378">Hydrolase</keyword>
<evidence type="ECO:0000256" key="1">
    <source>
        <dbReference type="ARBA" id="ARBA00022723"/>
    </source>
</evidence>
<reference evidence="6 7" key="1">
    <citation type="submission" date="2023-09" db="EMBL/GenBank/DDBJ databases">
        <title>Genomes of two closely related lineages of the louse Polyplax serrata with different host specificities.</title>
        <authorList>
            <person name="Martinu J."/>
            <person name="Tarabai H."/>
            <person name="Stefka J."/>
            <person name="Hypsa V."/>
        </authorList>
    </citation>
    <scope>NUCLEOTIDE SEQUENCE [LARGE SCALE GENOMIC DNA]</scope>
    <source>
        <strain evidence="6">98ZLc_SE</strain>
    </source>
</reference>
<dbReference type="CDD" id="cd00077">
    <property type="entry name" value="HDc"/>
    <property type="match status" value="1"/>
</dbReference>
<dbReference type="EMBL" id="JAWJWF010000045">
    <property type="protein sequence ID" value="KAK6626841.1"/>
    <property type="molecule type" value="Genomic_DNA"/>
</dbReference>
<dbReference type="PANTHER" id="PTHR11347">
    <property type="entry name" value="CYCLIC NUCLEOTIDE PHOSPHODIESTERASE"/>
    <property type="match status" value="1"/>
</dbReference>
<evidence type="ECO:0000313" key="6">
    <source>
        <dbReference type="EMBL" id="KAK6626841.1"/>
    </source>
</evidence>
<keyword evidence="7" id="KW-1185">Reference proteome</keyword>
<gene>
    <name evidence="6" type="ORF">RUM44_009318</name>
</gene>
<protein>
    <recommendedName>
        <fullName evidence="3">Phosphodiesterase</fullName>
        <ecNumber evidence="3">3.1.4.-</ecNumber>
    </recommendedName>
</protein>
<evidence type="ECO:0000256" key="2">
    <source>
        <dbReference type="ARBA" id="ARBA00022801"/>
    </source>
</evidence>
<dbReference type="SUPFAM" id="SSF109604">
    <property type="entry name" value="HD-domain/PDEase-like"/>
    <property type="match status" value="1"/>
</dbReference>
<sequence>MVDSILEIGFERSACVGEVSCQATNPVLSLLFLIVKFEVLADQSVVEYLPKFTYLDHFQVSSKFDFVESGLIEEGYHSTNPYHNSIHATDVTQAMHCFLQVKKIREYLTPLEIMASIIAAVTHDLDHPGVNQPFLIATSNHLAALYENSSVLENHHWRSAIGCLLESHVAEDIEDCRPELQRQISSLILATDITRQQEFLIRFKRYLDQDLLDMKLEEHRHFILQIALKCADISNPCRPWDVSKKWSQKVCEEFFRQGDYERQLNLPVTALCDRQSTSVPKIQAGFFTFVVYPLFEEWHRFLGDELSDDMMKNLNGNKIKWDELIKQESEEVKQDEDTSLTDPGSRNSIETSPIMEEVNVVEPVQKNNFLTVPEWNCQQRIGRRHSVPLSMQAAAPEVSRTILRRESLPVAEKRSQAVYQSGLLEEEEEDDSTNLPLSSTSFISSASDEERVLSSENLLPEPSITSITTVTEANRLSTVLGRRQSPQRMPVKCQLTRQQTFPPLQPYVRQRYMSTTVELSRCPNMESNSSSKSDISTKCGVNGDGSTESCGDTHCGTKNGCRTPPVLVLRESNRSSISYNDQEKQGTGKRETESSSHERGIKVAKLWDDKLLFGCYEKENLDPRKICNELNIEGPLLQGNGPRRNSPQGQLTRRRGSAPVGTEAINPMALALRGWNERFPRRGSVPADAIRYQTDEGYGLRVAQEFNIYTSQQHCPYNRHSSIPTETSWPEAMNKSRNRNKKILRRRSSGGPEMFCFSKGENESVLWKVEMLSKRHVAEPNQANPEGAGTRRRGSLPLDVLLATHSGDFCSWV</sequence>
<dbReference type="InterPro" id="IPR002073">
    <property type="entry name" value="PDEase_catalytic_dom"/>
</dbReference>
<dbReference type="EC" id="3.1.4.-" evidence="3"/>
<dbReference type="PRINTS" id="PR00387">
    <property type="entry name" value="PDIESTERASE1"/>
</dbReference>
<evidence type="ECO:0000313" key="7">
    <source>
        <dbReference type="Proteomes" id="UP001359485"/>
    </source>
</evidence>
<dbReference type="InterPro" id="IPR023088">
    <property type="entry name" value="PDEase"/>
</dbReference>
<dbReference type="InterPro" id="IPR003607">
    <property type="entry name" value="HD/PDEase_dom"/>
</dbReference>
<evidence type="ECO:0000256" key="4">
    <source>
        <dbReference type="SAM" id="MobiDB-lite"/>
    </source>
</evidence>
<keyword evidence="1 3" id="KW-0479">Metal-binding</keyword>
<dbReference type="InterPro" id="IPR023174">
    <property type="entry name" value="PDEase_CS"/>
</dbReference>
<feature type="compositionally biased region" description="Polar residues" evidence="4">
    <location>
        <begin position="433"/>
        <end position="445"/>
    </location>
</feature>
<evidence type="ECO:0000259" key="5">
    <source>
        <dbReference type="PROSITE" id="PS51845"/>
    </source>
</evidence>
<organism evidence="6 7">
    <name type="scientific">Polyplax serrata</name>
    <name type="common">Common mouse louse</name>
    <dbReference type="NCBI Taxonomy" id="468196"/>
    <lineage>
        <taxon>Eukaryota</taxon>
        <taxon>Metazoa</taxon>
        <taxon>Ecdysozoa</taxon>
        <taxon>Arthropoda</taxon>
        <taxon>Hexapoda</taxon>
        <taxon>Insecta</taxon>
        <taxon>Pterygota</taxon>
        <taxon>Neoptera</taxon>
        <taxon>Paraneoptera</taxon>
        <taxon>Psocodea</taxon>
        <taxon>Troctomorpha</taxon>
        <taxon>Phthiraptera</taxon>
        <taxon>Anoplura</taxon>
        <taxon>Polyplacidae</taxon>
        <taxon>Polyplax</taxon>
    </lineage>
</organism>
<feature type="compositionally biased region" description="Polar residues" evidence="4">
    <location>
        <begin position="340"/>
        <end position="349"/>
    </location>
</feature>
<dbReference type="PROSITE" id="PS00126">
    <property type="entry name" value="PDEASE_I_1"/>
    <property type="match status" value="1"/>
</dbReference>
<proteinExistence type="inferred from homology"/>
<dbReference type="Proteomes" id="UP001359485">
    <property type="component" value="Unassembled WGS sequence"/>
</dbReference>
<comment type="similarity">
    <text evidence="3">Belongs to the cyclic nucleotide phosphodiesterase family.</text>
</comment>
<feature type="domain" description="PDEase" evidence="5">
    <location>
        <begin position="1"/>
        <end position="328"/>
    </location>
</feature>
<name>A0ABR1ASZ4_POLSC</name>
<dbReference type="Gene3D" id="1.10.1300.10">
    <property type="entry name" value="3'5'-cyclic nucleotide phosphodiesterase, catalytic domain"/>
    <property type="match status" value="1"/>
</dbReference>
<accession>A0ABR1ASZ4</accession>